<sequence>MNLSKRLRMVADCVTKGNVVADVGCDHAYISIYLVEGKIAPKTIALDVNEGPLLRAQENIISYGMGNLITTRLSDGLHMLEPNEVDSIVIAGMGGPLMIKILEEGSECVKAAKELILQPQSEIWRVREYLHNLNFEITKEDMCIDEGKYYTVLYAQPQFLRGCVALPQSLGGGAAMSQSLGGCSALSQSIGGGAVLSHEKRDSATLPREEGSFREEREVTKETKELYNRYGRYLLENKHPILKQFLEKERTKAYQIKENLESNSTPKNRERYAELLKEIEMLEDALQYYRS</sequence>
<dbReference type="Gene3D" id="1.10.287.1890">
    <property type="match status" value="1"/>
</dbReference>
<dbReference type="GO" id="GO:0008168">
    <property type="term" value="F:methyltransferase activity"/>
    <property type="evidence" value="ECO:0007669"/>
    <property type="project" value="UniProtKB-KW"/>
</dbReference>
<evidence type="ECO:0000313" key="3">
    <source>
        <dbReference type="Proteomes" id="UP000262969"/>
    </source>
</evidence>
<reference evidence="2 3" key="1">
    <citation type="journal article" date="2018" name="Nat. Biotechnol.">
        <title>A standardized bacterial taxonomy based on genome phylogeny substantially revises the tree of life.</title>
        <authorList>
            <person name="Parks D.H."/>
            <person name="Chuvochina M."/>
            <person name="Waite D.W."/>
            <person name="Rinke C."/>
            <person name="Skarshewski A."/>
            <person name="Chaumeil P.A."/>
            <person name="Hugenholtz P."/>
        </authorList>
    </citation>
    <scope>NUCLEOTIDE SEQUENCE [LARGE SCALE GENOMIC DNA]</scope>
    <source>
        <strain evidence="2">UBA11728</strain>
    </source>
</reference>
<evidence type="ECO:0000256" key="1">
    <source>
        <dbReference type="SAM" id="MobiDB-lite"/>
    </source>
</evidence>
<keyword evidence="2" id="KW-0489">Methyltransferase</keyword>
<dbReference type="Pfam" id="PF12847">
    <property type="entry name" value="Methyltransf_18"/>
    <property type="match status" value="1"/>
</dbReference>
<dbReference type="Proteomes" id="UP000262969">
    <property type="component" value="Unassembled WGS sequence"/>
</dbReference>
<name>A0A3D2XB77_9FIRM</name>
<organism evidence="2 3">
    <name type="scientific">Lachnoclostridium phytofermentans</name>
    <dbReference type="NCBI Taxonomy" id="66219"/>
    <lineage>
        <taxon>Bacteria</taxon>
        <taxon>Bacillati</taxon>
        <taxon>Bacillota</taxon>
        <taxon>Clostridia</taxon>
        <taxon>Lachnospirales</taxon>
        <taxon>Lachnospiraceae</taxon>
    </lineage>
</organism>
<feature type="compositionally biased region" description="Basic and acidic residues" evidence="1">
    <location>
        <begin position="197"/>
        <end position="217"/>
    </location>
</feature>
<proteinExistence type="predicted"/>
<dbReference type="EMBL" id="DPVV01000612">
    <property type="protein sequence ID" value="HCL04389.1"/>
    <property type="molecule type" value="Genomic_DNA"/>
</dbReference>
<keyword evidence="2" id="KW-0808">Transferase</keyword>
<dbReference type="SUPFAM" id="SSF53335">
    <property type="entry name" value="S-adenosyl-L-methionine-dependent methyltransferases"/>
    <property type="match status" value="1"/>
</dbReference>
<gene>
    <name evidence="2" type="ORF">DHW61_18600</name>
</gene>
<dbReference type="GO" id="GO:0032259">
    <property type="term" value="P:methylation"/>
    <property type="evidence" value="ECO:0007669"/>
    <property type="project" value="UniProtKB-KW"/>
</dbReference>
<feature type="region of interest" description="Disordered" evidence="1">
    <location>
        <begin position="196"/>
        <end position="217"/>
    </location>
</feature>
<evidence type="ECO:0000313" key="2">
    <source>
        <dbReference type="EMBL" id="HCL04389.1"/>
    </source>
</evidence>
<dbReference type="InterPro" id="IPR029063">
    <property type="entry name" value="SAM-dependent_MTases_sf"/>
</dbReference>
<dbReference type="PANTHER" id="PTHR38451:SF1">
    <property type="entry name" value="TRNA (ADENINE(22)-N(1))-METHYLTRANSFERASE"/>
    <property type="match status" value="1"/>
</dbReference>
<protein>
    <submittedName>
        <fullName evidence="2">SAM-dependent methyltransferase</fullName>
    </submittedName>
</protein>
<dbReference type="Gene3D" id="3.40.50.150">
    <property type="entry name" value="Vaccinia Virus protein VP39"/>
    <property type="match status" value="1"/>
</dbReference>
<comment type="caution">
    <text evidence="2">The sequence shown here is derived from an EMBL/GenBank/DDBJ whole genome shotgun (WGS) entry which is preliminary data.</text>
</comment>
<accession>A0A3D2XB77</accession>
<dbReference type="PANTHER" id="PTHR38451">
    <property type="entry name" value="TRNA (ADENINE(22)-N(1))-METHYLTRANSFERASE"/>
    <property type="match status" value="1"/>
</dbReference>
<dbReference type="AlphaFoldDB" id="A0A3D2XB77"/>